<name>A0A853F2Q3_9GAMM</name>
<evidence type="ECO:0000313" key="2">
    <source>
        <dbReference type="Proteomes" id="UP000568751"/>
    </source>
</evidence>
<protein>
    <submittedName>
        <fullName evidence="1">HipA N-terminal domain-containing protein</fullName>
    </submittedName>
</protein>
<sequence>MSDALPDKFGNTIINAYFAKQGRSIDSITILERLSYLGKKSMGALEFEPASLKINGNALNDILELQTLIGAARKKYMANFLK</sequence>
<comment type="caution">
    <text evidence="1">The sequence shown here is derived from an EMBL/GenBank/DDBJ whole genome shotgun (WGS) entry which is preliminary data.</text>
</comment>
<accession>A0A853F2Q3</accession>
<proteinExistence type="predicted"/>
<reference evidence="1 2" key="1">
    <citation type="submission" date="2020-05" db="EMBL/GenBank/DDBJ databases">
        <title>Horizontal transmission and recombination maintain forever young bacterial symbiont genomes.</title>
        <authorList>
            <person name="Russell S.L."/>
            <person name="Pepper-Tunick E."/>
            <person name="Svedberg J."/>
            <person name="Byrne A."/>
            <person name="Ruelas Castillo J."/>
            <person name="Vollmers C."/>
            <person name="Beinart R.A."/>
            <person name="Corbett-Detig R."/>
        </authorList>
    </citation>
    <scope>NUCLEOTIDE SEQUENCE [LARGE SCALE GENOMIC DNA]</scope>
    <source>
        <strain evidence="1">455</strain>
    </source>
</reference>
<dbReference type="EMBL" id="JACCHT010000002">
    <property type="protein sequence ID" value="NYT27932.1"/>
    <property type="molecule type" value="Genomic_DNA"/>
</dbReference>
<dbReference type="Proteomes" id="UP000568751">
    <property type="component" value="Unassembled WGS sequence"/>
</dbReference>
<gene>
    <name evidence="1" type="ORF">H0A76_08575</name>
</gene>
<evidence type="ECO:0000313" key="1">
    <source>
        <dbReference type="EMBL" id="NYT27932.1"/>
    </source>
</evidence>
<dbReference type="AlphaFoldDB" id="A0A853F2Q3"/>
<organism evidence="1 2">
    <name type="scientific">Candidatus Thiodubiliella endoseptemdiera</name>
    <dbReference type="NCBI Taxonomy" id="2738886"/>
    <lineage>
        <taxon>Bacteria</taxon>
        <taxon>Pseudomonadati</taxon>
        <taxon>Pseudomonadota</taxon>
        <taxon>Gammaproteobacteria</taxon>
        <taxon>Candidatus Pseudothioglobaceae</taxon>
        <taxon>Candidatus Thiodubiliella</taxon>
    </lineage>
</organism>